<evidence type="ECO:0000256" key="6">
    <source>
        <dbReference type="ARBA" id="ARBA00023229"/>
    </source>
</evidence>
<dbReference type="FunFam" id="3.90.550.10:FF:000003">
    <property type="entry name" value="2-C-methyl-D-erythritol 4-phosphate cytidylyltransferase"/>
    <property type="match status" value="1"/>
</dbReference>
<dbReference type="EC" id="2.7.7.60" evidence="7"/>
<feature type="site" description="Positions MEP for the nucleophilic attack" evidence="7">
    <location>
        <position position="207"/>
    </location>
</feature>
<keyword evidence="5 7" id="KW-0548">Nucleotidyltransferase</keyword>
<feature type="site" description="Transition state stabilizer" evidence="7">
    <location>
        <position position="28"/>
    </location>
</feature>
<evidence type="ECO:0000313" key="9">
    <source>
        <dbReference type="Proteomes" id="UP000621454"/>
    </source>
</evidence>
<evidence type="ECO:0000256" key="3">
    <source>
        <dbReference type="ARBA" id="ARBA00009789"/>
    </source>
</evidence>
<dbReference type="InterPro" id="IPR050088">
    <property type="entry name" value="IspD/TarI_cytidylyltransf_bact"/>
</dbReference>
<dbReference type="InterPro" id="IPR029044">
    <property type="entry name" value="Nucleotide-diphossugar_trans"/>
</dbReference>
<reference evidence="8" key="2">
    <citation type="submission" date="2020-09" db="EMBL/GenBank/DDBJ databases">
        <authorList>
            <person name="Sun Q."/>
            <person name="Zhou Y."/>
        </authorList>
    </citation>
    <scope>NUCLEOTIDE SEQUENCE</scope>
    <source>
        <strain evidence="8">CGMCC 1.12827</strain>
    </source>
</reference>
<keyword evidence="9" id="KW-1185">Reference proteome</keyword>
<gene>
    <name evidence="7 8" type="primary">ispD</name>
    <name evidence="8" type="ORF">GCM10011489_37070</name>
</gene>
<evidence type="ECO:0000256" key="1">
    <source>
        <dbReference type="ARBA" id="ARBA00001282"/>
    </source>
</evidence>
<dbReference type="PANTHER" id="PTHR32125:SF4">
    <property type="entry name" value="2-C-METHYL-D-ERYTHRITOL 4-PHOSPHATE CYTIDYLYLTRANSFERASE, CHLOROPLASTIC"/>
    <property type="match status" value="1"/>
</dbReference>
<proteinExistence type="inferred from homology"/>
<dbReference type="SUPFAM" id="SSF53448">
    <property type="entry name" value="Nucleotide-diphospho-sugar transferases"/>
    <property type="match status" value="1"/>
</dbReference>
<organism evidence="8 9">
    <name type="scientific">Gordonia jinhuaensis</name>
    <dbReference type="NCBI Taxonomy" id="1517702"/>
    <lineage>
        <taxon>Bacteria</taxon>
        <taxon>Bacillati</taxon>
        <taxon>Actinomycetota</taxon>
        <taxon>Actinomycetes</taxon>
        <taxon>Mycobacteriales</taxon>
        <taxon>Gordoniaceae</taxon>
        <taxon>Gordonia</taxon>
    </lineage>
</organism>
<dbReference type="InterPro" id="IPR001228">
    <property type="entry name" value="IspD"/>
</dbReference>
<comment type="function">
    <text evidence="7">Catalyzes the formation of 4-diphosphocytidyl-2-C-methyl-D-erythritol from CTP and 2-C-methyl-D-erythritol 4-phosphate (MEP).</text>
</comment>
<keyword evidence="4 7" id="KW-0808">Transferase</keyword>
<evidence type="ECO:0000256" key="7">
    <source>
        <dbReference type="HAMAP-Rule" id="MF_00108"/>
    </source>
</evidence>
<comment type="catalytic activity">
    <reaction evidence="1 7">
        <text>2-C-methyl-D-erythritol 4-phosphate + CTP + H(+) = 4-CDP-2-C-methyl-D-erythritol + diphosphate</text>
        <dbReference type="Rhea" id="RHEA:13429"/>
        <dbReference type="ChEBI" id="CHEBI:15378"/>
        <dbReference type="ChEBI" id="CHEBI:33019"/>
        <dbReference type="ChEBI" id="CHEBI:37563"/>
        <dbReference type="ChEBI" id="CHEBI:57823"/>
        <dbReference type="ChEBI" id="CHEBI:58262"/>
        <dbReference type="EC" id="2.7.7.60"/>
    </reaction>
</comment>
<dbReference type="Proteomes" id="UP000621454">
    <property type="component" value="Unassembled WGS sequence"/>
</dbReference>
<accession>A0A916TIA5</accession>
<evidence type="ECO:0000256" key="4">
    <source>
        <dbReference type="ARBA" id="ARBA00022679"/>
    </source>
</evidence>
<dbReference type="Pfam" id="PF01128">
    <property type="entry name" value="IspD"/>
    <property type="match status" value="1"/>
</dbReference>
<protein>
    <recommendedName>
        <fullName evidence="7">2-C-methyl-D-erythritol 4-phosphate cytidylyltransferase</fullName>
        <ecNumber evidence="7">2.7.7.60</ecNumber>
    </recommendedName>
    <alternativeName>
        <fullName evidence="7">4-diphosphocytidyl-2C-methyl-D-erythritol synthase</fullName>
    </alternativeName>
    <alternativeName>
        <fullName evidence="7">MEP cytidylyltransferase</fullName>
        <shortName evidence="7">MCT</shortName>
    </alternativeName>
</protein>
<feature type="site" description="Transition state stabilizer" evidence="7">
    <location>
        <position position="21"/>
    </location>
</feature>
<name>A0A916TIA5_9ACTN</name>
<dbReference type="PROSITE" id="PS01295">
    <property type="entry name" value="ISPD"/>
    <property type="match status" value="1"/>
</dbReference>
<sequence>MSSNPRTGTVALIPAAGMGTRLGEDQPKAFVDLGGTTILERSVDSALRSSVFSRVIVVVPEDMVEHARELVPEAEVVAGGAERSDSVRAGLAVIGAAERVLIHDAARALTPPDLFVRVDDELRNGATAVVPVLPVVDTLKRVDTVDHEVIETVDRAKLRAVQTPQGFTHTALQLAHAESGDATDDAGLVEALGSRVQTVHGDQYAFKITTAFDLRIARLLLADEATS</sequence>
<evidence type="ECO:0000313" key="8">
    <source>
        <dbReference type="EMBL" id="GGB46323.1"/>
    </source>
</evidence>
<dbReference type="RefSeq" id="WP_268235499.1">
    <property type="nucleotide sequence ID" value="NZ_BMGC01000048.1"/>
</dbReference>
<dbReference type="InterPro" id="IPR034683">
    <property type="entry name" value="IspD/TarI"/>
</dbReference>
<dbReference type="InterPro" id="IPR018294">
    <property type="entry name" value="ISPD_synthase_CS"/>
</dbReference>
<dbReference type="GO" id="GO:0050518">
    <property type="term" value="F:2-C-methyl-D-erythritol 4-phosphate cytidylyltransferase activity"/>
    <property type="evidence" value="ECO:0007669"/>
    <property type="project" value="UniProtKB-UniRule"/>
</dbReference>
<comment type="caution">
    <text evidence="8">The sequence shown here is derived from an EMBL/GenBank/DDBJ whole genome shotgun (WGS) entry which is preliminary data.</text>
</comment>
<dbReference type="NCBIfam" id="TIGR00453">
    <property type="entry name" value="ispD"/>
    <property type="match status" value="1"/>
</dbReference>
<dbReference type="Gene3D" id="3.90.550.10">
    <property type="entry name" value="Spore Coat Polysaccharide Biosynthesis Protein SpsA, Chain A"/>
    <property type="match status" value="1"/>
</dbReference>
<dbReference type="GO" id="GO:0019288">
    <property type="term" value="P:isopentenyl diphosphate biosynthetic process, methylerythritol 4-phosphate pathway"/>
    <property type="evidence" value="ECO:0007669"/>
    <property type="project" value="UniProtKB-UniRule"/>
</dbReference>
<evidence type="ECO:0000256" key="2">
    <source>
        <dbReference type="ARBA" id="ARBA00004787"/>
    </source>
</evidence>
<feature type="site" description="Positions MEP for the nucleophilic attack" evidence="7">
    <location>
        <position position="155"/>
    </location>
</feature>
<reference evidence="8" key="1">
    <citation type="journal article" date="2014" name="Int. J. Syst. Evol. Microbiol.">
        <title>Complete genome sequence of Corynebacterium casei LMG S-19264T (=DSM 44701T), isolated from a smear-ripened cheese.</title>
        <authorList>
            <consortium name="US DOE Joint Genome Institute (JGI-PGF)"/>
            <person name="Walter F."/>
            <person name="Albersmeier A."/>
            <person name="Kalinowski J."/>
            <person name="Ruckert C."/>
        </authorList>
    </citation>
    <scope>NUCLEOTIDE SEQUENCE</scope>
    <source>
        <strain evidence="8">CGMCC 1.12827</strain>
    </source>
</reference>
<evidence type="ECO:0000256" key="5">
    <source>
        <dbReference type="ARBA" id="ARBA00022695"/>
    </source>
</evidence>
<keyword evidence="6 7" id="KW-0414">Isoprene biosynthesis</keyword>
<dbReference type="PANTHER" id="PTHR32125">
    <property type="entry name" value="2-C-METHYL-D-ERYTHRITOL 4-PHOSPHATE CYTIDYLYLTRANSFERASE, CHLOROPLASTIC"/>
    <property type="match status" value="1"/>
</dbReference>
<comment type="similarity">
    <text evidence="3 7">Belongs to the IspD/TarI cytidylyltransferase family. IspD subfamily.</text>
</comment>
<dbReference type="CDD" id="cd02516">
    <property type="entry name" value="CDP-ME_synthetase"/>
    <property type="match status" value="1"/>
</dbReference>
<dbReference type="AlphaFoldDB" id="A0A916TIA5"/>
<comment type="pathway">
    <text evidence="2 7">Isoprenoid biosynthesis; isopentenyl diphosphate biosynthesis via DXP pathway; isopentenyl diphosphate from 1-deoxy-D-xylulose 5-phosphate: step 2/6.</text>
</comment>
<dbReference type="EMBL" id="BMGC01000048">
    <property type="protein sequence ID" value="GGB46323.1"/>
    <property type="molecule type" value="Genomic_DNA"/>
</dbReference>
<dbReference type="HAMAP" id="MF_00108">
    <property type="entry name" value="IspD"/>
    <property type="match status" value="1"/>
</dbReference>